<protein>
    <submittedName>
        <fullName evidence="3">Uncharacterized protein</fullName>
    </submittedName>
</protein>
<dbReference type="Proteomes" id="UP001139451">
    <property type="component" value="Unassembled WGS sequence"/>
</dbReference>
<sequence>MTDLDQMLDAVRTMPTDVRLEQLDDAVLRGVAVRRDRIAARRSLALAGLLAIGVGWAGSIVPAAPAQASPVSIGMSDYAPSRLLGQ</sequence>
<proteinExistence type="predicted"/>
<evidence type="ECO:0000256" key="1">
    <source>
        <dbReference type="SAM" id="MobiDB-lite"/>
    </source>
</evidence>
<gene>
    <name evidence="3" type="ORF">M9978_13795</name>
</gene>
<dbReference type="RefSeq" id="WP_254294151.1">
    <property type="nucleotide sequence ID" value="NZ_JAMLDX010000010.1"/>
</dbReference>
<reference evidence="3" key="1">
    <citation type="submission" date="2022-05" db="EMBL/GenBank/DDBJ databases">
        <title>Sphingomonas sp. strain MG17 Genome sequencing and assembly.</title>
        <authorList>
            <person name="Kim I."/>
        </authorList>
    </citation>
    <scope>NUCLEOTIDE SEQUENCE</scope>
    <source>
        <strain evidence="3">MG17</strain>
    </source>
</reference>
<comment type="caution">
    <text evidence="3">The sequence shown here is derived from an EMBL/GenBank/DDBJ whole genome shotgun (WGS) entry which is preliminary data.</text>
</comment>
<feature type="transmembrane region" description="Helical" evidence="2">
    <location>
        <begin position="44"/>
        <end position="64"/>
    </location>
</feature>
<keyword evidence="2" id="KW-1133">Transmembrane helix</keyword>
<feature type="region of interest" description="Disordered" evidence="1">
    <location>
        <begin position="67"/>
        <end position="86"/>
    </location>
</feature>
<dbReference type="AlphaFoldDB" id="A0A9X2HKT2"/>
<evidence type="ECO:0000313" key="4">
    <source>
        <dbReference type="Proteomes" id="UP001139451"/>
    </source>
</evidence>
<keyword evidence="2" id="KW-0472">Membrane</keyword>
<evidence type="ECO:0000313" key="3">
    <source>
        <dbReference type="EMBL" id="MCP3731497.1"/>
    </source>
</evidence>
<evidence type="ECO:0000256" key="2">
    <source>
        <dbReference type="SAM" id="Phobius"/>
    </source>
</evidence>
<organism evidence="3 4">
    <name type="scientific">Sphingomonas tagetis</name>
    <dbReference type="NCBI Taxonomy" id="2949092"/>
    <lineage>
        <taxon>Bacteria</taxon>
        <taxon>Pseudomonadati</taxon>
        <taxon>Pseudomonadota</taxon>
        <taxon>Alphaproteobacteria</taxon>
        <taxon>Sphingomonadales</taxon>
        <taxon>Sphingomonadaceae</taxon>
        <taxon>Sphingomonas</taxon>
    </lineage>
</organism>
<accession>A0A9X2HKT2</accession>
<name>A0A9X2HKT2_9SPHN</name>
<keyword evidence="2" id="KW-0812">Transmembrane</keyword>
<keyword evidence="4" id="KW-1185">Reference proteome</keyword>
<dbReference type="EMBL" id="JAMLDX010000010">
    <property type="protein sequence ID" value="MCP3731497.1"/>
    <property type="molecule type" value="Genomic_DNA"/>
</dbReference>